<dbReference type="EMBL" id="JAESIY010000001">
    <property type="protein sequence ID" value="MBL3655130.1"/>
    <property type="molecule type" value="Genomic_DNA"/>
</dbReference>
<dbReference type="Gene3D" id="3.90.700.10">
    <property type="entry name" value="Succinate dehydrogenase/fumarate reductase flavoprotein, catalytic domain"/>
    <property type="match status" value="1"/>
</dbReference>
<comment type="similarity">
    <text evidence="3 12">Belongs to the FAD-dependent oxidoreductase 2 family. NadB subfamily.</text>
</comment>
<comment type="function">
    <text evidence="12">Catalyzes the oxidation of L-aspartate to iminoaspartate.</text>
</comment>
<evidence type="ECO:0000256" key="10">
    <source>
        <dbReference type="NCBIfam" id="TIGR00551"/>
    </source>
</evidence>
<proteinExistence type="inferred from homology"/>
<dbReference type="Gene3D" id="3.50.50.60">
    <property type="entry name" value="FAD/NAD(P)-binding domain"/>
    <property type="match status" value="1"/>
</dbReference>
<dbReference type="PIRSF" id="PIRSF000171">
    <property type="entry name" value="SDHA_APRA_LASPO"/>
    <property type="match status" value="1"/>
</dbReference>
<evidence type="ECO:0000256" key="5">
    <source>
        <dbReference type="ARBA" id="ARBA00022630"/>
    </source>
</evidence>
<evidence type="ECO:0000259" key="14">
    <source>
        <dbReference type="Pfam" id="PF02910"/>
    </source>
</evidence>
<dbReference type="GO" id="GO:0008734">
    <property type="term" value="F:L-aspartate oxidase activity"/>
    <property type="evidence" value="ECO:0007669"/>
    <property type="project" value="UniProtKB-UniRule"/>
</dbReference>
<evidence type="ECO:0000256" key="11">
    <source>
        <dbReference type="PIRSR" id="PIRSR000171-1"/>
    </source>
</evidence>
<evidence type="ECO:0000256" key="4">
    <source>
        <dbReference type="ARBA" id="ARBA00012173"/>
    </source>
</evidence>
<sequence>MKFNTDFLVIGSGLAGLAYALKVASKRPDAKVTIVTKAEESESNTRYAQGGIAVMLDKDEDSFKNHITDTLIAGDGLCDKEVVKMVVKKGPKRFREITNWGAQFDKHPSGDYDLGREGGHSVNRIVHHKDVTGWEMSRALLEQVHSMPNIEILSYHFAIDLITEHHFKEQPEVKPGEVTCYGAYVLNQKTQQIERLLSKITLLASGGTGHVYKSTTNPLVATGDGIAMAYRAKAFIQNMEFIQFHPTSLYNPGASPSFLISEAVRGFGAKLKTKSGEAFMHKYDQREELASRDIVARAIDSELKISGDDFVYLDCRHLDMEAFKKHFPNIYEKCASLGIYAEKDMIPVVPAAHYLCGGINVDMKGRTNVGHLYACGECSNTGLHGANRLASNSLLEALVYAHKCYKDGIKKYESIEIPAEINEWSAEGTVEPKEKIVITHMRKELQTLMSDLVGIVRSNERLRLAKEKLHLIYKETKNLYDNSTLSPQLCELRNLVTIAYLIIEQSIDRKENRGGYFNKDLV</sequence>
<accession>A0A937F3N7</accession>
<evidence type="ECO:0000256" key="8">
    <source>
        <dbReference type="ARBA" id="ARBA00023002"/>
    </source>
</evidence>
<dbReference type="PANTHER" id="PTHR42716:SF2">
    <property type="entry name" value="L-ASPARTATE OXIDASE, CHLOROPLASTIC"/>
    <property type="match status" value="1"/>
</dbReference>
<dbReference type="RefSeq" id="WP_202242334.1">
    <property type="nucleotide sequence ID" value="NZ_JAESIY010000001.1"/>
</dbReference>
<keyword evidence="8 12" id="KW-0560">Oxidoreductase</keyword>
<dbReference type="Pfam" id="PF02910">
    <property type="entry name" value="Succ_DH_flav_C"/>
    <property type="match status" value="1"/>
</dbReference>
<dbReference type="InterPro" id="IPR015939">
    <property type="entry name" value="Fum_Rdtase/Succ_DH_flav-like_C"/>
</dbReference>
<evidence type="ECO:0000256" key="12">
    <source>
        <dbReference type="RuleBase" id="RU362049"/>
    </source>
</evidence>
<evidence type="ECO:0000256" key="9">
    <source>
        <dbReference type="ARBA" id="ARBA00048305"/>
    </source>
</evidence>
<dbReference type="InterPro" id="IPR003953">
    <property type="entry name" value="FAD-dep_OxRdtase_2_FAD-bd"/>
</dbReference>
<dbReference type="InterPro" id="IPR037099">
    <property type="entry name" value="Fum_R/Succ_DH_flav-like_C_sf"/>
</dbReference>
<keyword evidence="6 12" id="KW-0662">Pyridine nucleotide biosynthesis</keyword>
<dbReference type="InterPro" id="IPR036188">
    <property type="entry name" value="FAD/NAD-bd_sf"/>
</dbReference>
<keyword evidence="7 12" id="KW-0274">FAD</keyword>
<dbReference type="SUPFAM" id="SSF56425">
    <property type="entry name" value="Succinate dehydrogenase/fumarate reductase flavoprotein, catalytic domain"/>
    <property type="match status" value="1"/>
</dbReference>
<dbReference type="GO" id="GO:0009435">
    <property type="term" value="P:NAD+ biosynthetic process"/>
    <property type="evidence" value="ECO:0007669"/>
    <property type="project" value="InterPro"/>
</dbReference>
<name>A0A937F3N7_9BACT</name>
<dbReference type="GO" id="GO:0005737">
    <property type="term" value="C:cytoplasm"/>
    <property type="evidence" value="ECO:0007669"/>
    <property type="project" value="UniProtKB-SubCell"/>
</dbReference>
<dbReference type="Gene3D" id="1.20.58.100">
    <property type="entry name" value="Fumarate reductase/succinate dehydrogenase flavoprotein-like, C-terminal domain"/>
    <property type="match status" value="1"/>
</dbReference>
<dbReference type="AlphaFoldDB" id="A0A937F3N7"/>
<feature type="domain" description="Fumarate reductase/succinate dehydrogenase flavoprotein-like C-terminal" evidence="14">
    <location>
        <begin position="442"/>
        <end position="520"/>
    </location>
</feature>
<dbReference type="SUPFAM" id="SSF46977">
    <property type="entry name" value="Succinate dehydrogenase/fumarate reductase flavoprotein C-terminal domain"/>
    <property type="match status" value="1"/>
</dbReference>
<feature type="active site" description="Proton acceptor" evidence="11">
    <location>
        <position position="292"/>
    </location>
</feature>
<protein>
    <recommendedName>
        <fullName evidence="4 10">L-aspartate oxidase</fullName>
        <ecNumber evidence="4 10">1.4.3.16</ecNumber>
    </recommendedName>
</protein>
<comment type="catalytic activity">
    <reaction evidence="9">
        <text>L-aspartate + O2 = iminosuccinate + H2O2</text>
        <dbReference type="Rhea" id="RHEA:25876"/>
        <dbReference type="ChEBI" id="CHEBI:15379"/>
        <dbReference type="ChEBI" id="CHEBI:16240"/>
        <dbReference type="ChEBI" id="CHEBI:29991"/>
        <dbReference type="ChEBI" id="CHEBI:77875"/>
        <dbReference type="EC" id="1.4.3.16"/>
    </reaction>
    <physiologicalReaction direction="left-to-right" evidence="9">
        <dbReference type="Rhea" id="RHEA:25877"/>
    </physiologicalReaction>
</comment>
<evidence type="ECO:0000313" key="16">
    <source>
        <dbReference type="Proteomes" id="UP000659388"/>
    </source>
</evidence>
<keyword evidence="16" id="KW-1185">Reference proteome</keyword>
<evidence type="ECO:0000256" key="2">
    <source>
        <dbReference type="ARBA" id="ARBA00004950"/>
    </source>
</evidence>
<evidence type="ECO:0000256" key="3">
    <source>
        <dbReference type="ARBA" id="ARBA00008562"/>
    </source>
</evidence>
<comment type="caution">
    <text evidence="15">The sequence shown here is derived from an EMBL/GenBank/DDBJ whole genome shotgun (WGS) entry which is preliminary data.</text>
</comment>
<comment type="subcellular location">
    <subcellularLocation>
        <location evidence="12">Cytoplasm</location>
    </subcellularLocation>
</comment>
<dbReference type="Proteomes" id="UP000659388">
    <property type="component" value="Unassembled WGS sequence"/>
</dbReference>
<organism evidence="15 16">
    <name type="scientific">Fulvivirga sediminis</name>
    <dbReference type="NCBI Taxonomy" id="2803949"/>
    <lineage>
        <taxon>Bacteria</taxon>
        <taxon>Pseudomonadati</taxon>
        <taxon>Bacteroidota</taxon>
        <taxon>Cytophagia</taxon>
        <taxon>Cytophagales</taxon>
        <taxon>Fulvivirgaceae</taxon>
        <taxon>Fulvivirga</taxon>
    </lineage>
</organism>
<dbReference type="EC" id="1.4.3.16" evidence="4 10"/>
<dbReference type="PRINTS" id="PR00368">
    <property type="entry name" value="FADPNR"/>
</dbReference>
<reference evidence="15" key="1">
    <citation type="submission" date="2021-01" db="EMBL/GenBank/DDBJ databases">
        <title>Fulvivirga kasyanovii gen. nov., sp nov., a novel member of the phylum Bacteroidetes isolated from seawater in a mussel farm.</title>
        <authorList>
            <person name="Zhao L.-H."/>
            <person name="Wang Z.-J."/>
        </authorList>
    </citation>
    <scope>NUCLEOTIDE SEQUENCE</scope>
    <source>
        <strain evidence="15">2943</strain>
    </source>
</reference>
<comment type="cofactor">
    <cofactor evidence="1 12">
        <name>FAD</name>
        <dbReference type="ChEBI" id="CHEBI:57692"/>
    </cofactor>
</comment>
<evidence type="ECO:0000256" key="1">
    <source>
        <dbReference type="ARBA" id="ARBA00001974"/>
    </source>
</evidence>
<dbReference type="InterPro" id="IPR005288">
    <property type="entry name" value="NadB"/>
</dbReference>
<dbReference type="SUPFAM" id="SSF51905">
    <property type="entry name" value="FAD/NAD(P)-binding domain"/>
    <property type="match status" value="1"/>
</dbReference>
<gene>
    <name evidence="15" type="primary">nadB</name>
    <name evidence="15" type="ORF">JL102_03250</name>
</gene>
<evidence type="ECO:0000313" key="15">
    <source>
        <dbReference type="EMBL" id="MBL3655130.1"/>
    </source>
</evidence>
<evidence type="ECO:0000256" key="7">
    <source>
        <dbReference type="ARBA" id="ARBA00022827"/>
    </source>
</evidence>
<dbReference type="NCBIfam" id="TIGR00551">
    <property type="entry name" value="nadB"/>
    <property type="match status" value="1"/>
</dbReference>
<dbReference type="InterPro" id="IPR027477">
    <property type="entry name" value="Succ_DH/fumarate_Rdtase_cat_sf"/>
</dbReference>
<dbReference type="PANTHER" id="PTHR42716">
    <property type="entry name" value="L-ASPARTATE OXIDASE"/>
    <property type="match status" value="1"/>
</dbReference>
<dbReference type="FunFam" id="3.90.700.10:FF:000002">
    <property type="entry name" value="L-aspartate oxidase"/>
    <property type="match status" value="1"/>
</dbReference>
<evidence type="ECO:0000256" key="6">
    <source>
        <dbReference type="ARBA" id="ARBA00022642"/>
    </source>
</evidence>
<evidence type="ECO:0000259" key="13">
    <source>
        <dbReference type="Pfam" id="PF00890"/>
    </source>
</evidence>
<feature type="domain" description="FAD-dependent oxidoreductase 2 FAD-binding" evidence="13">
    <location>
        <begin position="6"/>
        <end position="394"/>
    </location>
</feature>
<keyword evidence="5 12" id="KW-0285">Flavoprotein</keyword>
<dbReference type="Pfam" id="PF00890">
    <property type="entry name" value="FAD_binding_2"/>
    <property type="match status" value="1"/>
</dbReference>
<comment type="pathway">
    <text evidence="2 12">Cofactor biosynthesis; NAD(+) biosynthesis; iminoaspartate from L-aspartate (oxidase route): step 1/1.</text>
</comment>